<feature type="domain" description="UMOD/GP2/OIT3-like D8C" evidence="4">
    <location>
        <begin position="74"/>
        <end position="155"/>
    </location>
</feature>
<evidence type="ECO:0000313" key="6">
    <source>
        <dbReference type="Proteomes" id="UP001159405"/>
    </source>
</evidence>
<keyword evidence="2" id="KW-1015">Disulfide bond</keyword>
<comment type="caution">
    <text evidence="5">The sequence shown here is derived from an EMBL/GenBank/DDBJ whole genome shotgun (WGS) entry which is preliminary data.</text>
</comment>
<name>A0ABN8MWB6_9CNID</name>
<evidence type="ECO:0000259" key="4">
    <source>
        <dbReference type="Pfam" id="PF23283"/>
    </source>
</evidence>
<dbReference type="EMBL" id="CALNXK010000004">
    <property type="protein sequence ID" value="CAH3035710.1"/>
    <property type="molecule type" value="Genomic_DNA"/>
</dbReference>
<keyword evidence="1 3" id="KW-0732">Signal</keyword>
<dbReference type="Proteomes" id="UP001159405">
    <property type="component" value="Unassembled WGS sequence"/>
</dbReference>
<gene>
    <name evidence="5" type="ORF">PLOB_00031125</name>
</gene>
<dbReference type="InterPro" id="IPR057774">
    <property type="entry name" value="D8C_UMOD/GP2/OIT3-like"/>
</dbReference>
<reference evidence="5 6" key="1">
    <citation type="submission" date="2022-05" db="EMBL/GenBank/DDBJ databases">
        <authorList>
            <consortium name="Genoscope - CEA"/>
            <person name="William W."/>
        </authorList>
    </citation>
    <scope>NUCLEOTIDE SEQUENCE [LARGE SCALE GENOMIC DNA]</scope>
</reference>
<keyword evidence="6" id="KW-1185">Reference proteome</keyword>
<dbReference type="Pfam" id="PF23283">
    <property type="entry name" value="D8C_UMOD"/>
    <property type="match status" value="1"/>
</dbReference>
<feature type="chain" id="PRO_5046926841" description="UMOD/GP2/OIT3-like D8C domain-containing protein" evidence="3">
    <location>
        <begin position="23"/>
        <end position="178"/>
    </location>
</feature>
<dbReference type="PANTHER" id="PTHR36191:SF4">
    <property type="entry name" value="VWFD DOMAIN-CONTAINING PROTEIN"/>
    <property type="match status" value="1"/>
</dbReference>
<accession>A0ABN8MWB6</accession>
<dbReference type="PANTHER" id="PTHR36191">
    <property type="entry name" value="ENDO/EXONUCLEASE/PHOSPHATASE DOMAIN-CONTAINING PROTEIN-RELATED"/>
    <property type="match status" value="1"/>
</dbReference>
<evidence type="ECO:0000256" key="2">
    <source>
        <dbReference type="ARBA" id="ARBA00023157"/>
    </source>
</evidence>
<sequence length="178" mass="19914">MDLVSIFLLNLALPLFFELSLCQTDCNGCCNPNTYKVINEPRRSINSIWKQGQTAICDGTLSWGWYRFTSYVGGQMPTSRVNPYHCGTVAPIWLRGKHPSSADLTVTVQACTNFFNLSNGCHQPFNVKIRQCSGSPPFFVYYLKPTYSCAVAYCAGTIKPCGYGQVYLMNQCVGKFRL</sequence>
<evidence type="ECO:0000256" key="3">
    <source>
        <dbReference type="SAM" id="SignalP"/>
    </source>
</evidence>
<evidence type="ECO:0000256" key="1">
    <source>
        <dbReference type="ARBA" id="ARBA00022729"/>
    </source>
</evidence>
<organism evidence="5 6">
    <name type="scientific">Porites lobata</name>
    <dbReference type="NCBI Taxonomy" id="104759"/>
    <lineage>
        <taxon>Eukaryota</taxon>
        <taxon>Metazoa</taxon>
        <taxon>Cnidaria</taxon>
        <taxon>Anthozoa</taxon>
        <taxon>Hexacorallia</taxon>
        <taxon>Scleractinia</taxon>
        <taxon>Fungiina</taxon>
        <taxon>Poritidae</taxon>
        <taxon>Porites</taxon>
    </lineage>
</organism>
<protein>
    <recommendedName>
        <fullName evidence="4">UMOD/GP2/OIT3-like D8C domain-containing protein</fullName>
    </recommendedName>
</protein>
<evidence type="ECO:0000313" key="5">
    <source>
        <dbReference type="EMBL" id="CAH3035710.1"/>
    </source>
</evidence>
<feature type="signal peptide" evidence="3">
    <location>
        <begin position="1"/>
        <end position="22"/>
    </location>
</feature>
<proteinExistence type="predicted"/>